<dbReference type="Gene3D" id="2.170.130.10">
    <property type="entry name" value="TonB-dependent receptor, plug domain"/>
    <property type="match status" value="1"/>
</dbReference>
<dbReference type="AlphaFoldDB" id="A0AA40V5C4"/>
<dbReference type="InterPro" id="IPR039426">
    <property type="entry name" value="TonB-dep_rcpt-like"/>
</dbReference>
<keyword evidence="7 8" id="KW-0998">Cell outer membrane</keyword>
<dbReference type="InterPro" id="IPR000531">
    <property type="entry name" value="Beta-barrel_TonB"/>
</dbReference>
<dbReference type="InterPro" id="IPR012910">
    <property type="entry name" value="Plug_dom"/>
</dbReference>
<sequence length="767" mass="84129">MSYLCRSAIPRRTLLSLAIAIASVLPGLAHADEAFDLGRDDVVATTPLPGIDLPRDQVPANIRTLDDEQLRKLGGQSLAEKLQRGLPSVNVNEIQGNPYQADLNYRGFTASPLLGTPQGLSVFLDGVRVNEAFGDVVHWDLIPSTAIADMLLVPGSNPLYGLNTLGGALALQTKRGDTHPGGSAELYGGSFGRKGGALEHGGKHEELSWYLAAEGMEENGWRDHSPSDVRQLFSKFAWTTDTTDVALTLAHADNDLIGNGLIPESMHHRSRQAIFTHPDQTENRSHLMALSASHWLSDSDRFSGTVYLRRTRTATLNGDGNDEYEDEYEQWEDDGFVGEAPESGVLNRTRTAQRAFGLALQWTHYVGAHQFAVGLAHDNTRASFHQSEQGGELTDSRGISATEEEEQANSLLGRTRSSSLYATDTWSLTDDLQLTGSLRYNRTRVVNADRMGDALDGDFTYRKLNPALGFAWQLQPAVTLYGGFTQGNRAPTPIELGCADPENPCSLPNAMAADPFLKQVVTRTLEVGVRGELAGGTRWNATAFRSMNHDDLLFVGTGGSMGYFTNFGRTRRQGIELGLAGQQGPIDWRLDYTYLHATFRSAACLLAENNSTAGEGGCPDDEIRVSSGDYLPGLPKHHLKLGLDWNIDERLRLGTSVLAYSSQYVRGNENNRHRANDEFEGRGRLPGYAVVNLTADYRLARDWTLFGRVDNLFDKRYATGGALAENPFVGAGNAFESDPDEWRHEQFIAPGAPRAGWLGVRYRWDAL</sequence>
<dbReference type="PROSITE" id="PS52016">
    <property type="entry name" value="TONB_DEPENDENT_REC_3"/>
    <property type="match status" value="1"/>
</dbReference>
<evidence type="ECO:0000256" key="3">
    <source>
        <dbReference type="ARBA" id="ARBA00022452"/>
    </source>
</evidence>
<evidence type="ECO:0000256" key="1">
    <source>
        <dbReference type="ARBA" id="ARBA00004571"/>
    </source>
</evidence>
<evidence type="ECO:0000313" key="15">
    <source>
        <dbReference type="Proteomes" id="UP001138621"/>
    </source>
</evidence>
<dbReference type="InterPro" id="IPR036942">
    <property type="entry name" value="Beta-barrel_TonB_sf"/>
</dbReference>
<feature type="chain" id="PRO_5041259489" evidence="11">
    <location>
        <begin position="32"/>
        <end position="767"/>
    </location>
</feature>
<evidence type="ECO:0000256" key="9">
    <source>
        <dbReference type="RuleBase" id="RU003357"/>
    </source>
</evidence>
<keyword evidence="2 8" id="KW-0813">Transport</keyword>
<dbReference type="Pfam" id="PF00593">
    <property type="entry name" value="TonB_dep_Rec_b-barrel"/>
    <property type="match status" value="1"/>
</dbReference>
<keyword evidence="6 8" id="KW-0472">Membrane</keyword>
<dbReference type="SUPFAM" id="SSF56935">
    <property type="entry name" value="Porins"/>
    <property type="match status" value="1"/>
</dbReference>
<evidence type="ECO:0000313" key="14">
    <source>
        <dbReference type="EMBL" id="MBA1304720.1"/>
    </source>
</evidence>
<gene>
    <name evidence="14" type="ORF">G7024_09905</name>
</gene>
<feature type="signal peptide" evidence="11">
    <location>
        <begin position="1"/>
        <end position="31"/>
    </location>
</feature>
<dbReference type="Pfam" id="PF07715">
    <property type="entry name" value="Plug"/>
    <property type="match status" value="1"/>
</dbReference>
<comment type="similarity">
    <text evidence="8 9">Belongs to the TonB-dependent receptor family.</text>
</comment>
<keyword evidence="11" id="KW-0732">Signal</keyword>
<organism evidence="14 15">
    <name type="scientific">Stutzerimonas stutzeri</name>
    <name type="common">Pseudomonas stutzeri</name>
    <dbReference type="NCBI Taxonomy" id="316"/>
    <lineage>
        <taxon>Bacteria</taxon>
        <taxon>Pseudomonadati</taxon>
        <taxon>Pseudomonadota</taxon>
        <taxon>Gammaproteobacteria</taxon>
        <taxon>Pseudomonadales</taxon>
        <taxon>Pseudomonadaceae</taxon>
        <taxon>Stutzerimonas</taxon>
    </lineage>
</organism>
<dbReference type="Gene3D" id="2.40.170.20">
    <property type="entry name" value="TonB-dependent receptor, beta-barrel domain"/>
    <property type="match status" value="1"/>
</dbReference>
<feature type="region of interest" description="Disordered" evidence="10">
    <location>
        <begin position="383"/>
        <end position="413"/>
    </location>
</feature>
<keyword evidence="3 8" id="KW-1134">Transmembrane beta strand</keyword>
<dbReference type="Proteomes" id="UP001138621">
    <property type="component" value="Unassembled WGS sequence"/>
</dbReference>
<evidence type="ECO:0000259" key="12">
    <source>
        <dbReference type="Pfam" id="PF00593"/>
    </source>
</evidence>
<reference evidence="14" key="1">
    <citation type="submission" date="2020-02" db="EMBL/GenBank/DDBJ databases">
        <title>Synteny-based analysis reveals conserved mechanism for high triclosan tolerance in Pseudomonas, as well as instances of horizontal transfer.</title>
        <authorList>
            <person name="Mcfarland A.G."/>
            <person name="Bertucci H.K."/>
            <person name="Litmann E."/>
            <person name="Shen J."/>
            <person name="Huttenhower C."/>
            <person name="Hartmann E.M."/>
        </authorList>
    </citation>
    <scope>NUCLEOTIDE SEQUENCE</scope>
    <source>
        <strain evidence="14">109A1</strain>
    </source>
</reference>
<name>A0AA40V5C4_STUST</name>
<dbReference type="PANTHER" id="PTHR30069:SF39">
    <property type="entry name" value="BLL6183 PROTEIN"/>
    <property type="match status" value="1"/>
</dbReference>
<proteinExistence type="inferred from homology"/>
<dbReference type="PANTHER" id="PTHR30069">
    <property type="entry name" value="TONB-DEPENDENT OUTER MEMBRANE RECEPTOR"/>
    <property type="match status" value="1"/>
</dbReference>
<feature type="domain" description="TonB-dependent receptor-like beta-barrel" evidence="12">
    <location>
        <begin position="228"/>
        <end position="712"/>
    </location>
</feature>
<comment type="subcellular location">
    <subcellularLocation>
        <location evidence="1 8">Cell outer membrane</location>
        <topology evidence="1 8">Multi-pass membrane protein</topology>
    </subcellularLocation>
</comment>
<feature type="domain" description="TonB-dependent receptor plug" evidence="13">
    <location>
        <begin position="56"/>
        <end position="168"/>
    </location>
</feature>
<evidence type="ECO:0000256" key="10">
    <source>
        <dbReference type="SAM" id="MobiDB-lite"/>
    </source>
</evidence>
<dbReference type="RefSeq" id="WP_181120623.1">
    <property type="nucleotide sequence ID" value="NZ_JAAMRD010000006.1"/>
</dbReference>
<evidence type="ECO:0000256" key="2">
    <source>
        <dbReference type="ARBA" id="ARBA00022448"/>
    </source>
</evidence>
<keyword evidence="14" id="KW-0675">Receptor</keyword>
<dbReference type="GO" id="GO:0009279">
    <property type="term" value="C:cell outer membrane"/>
    <property type="evidence" value="ECO:0007669"/>
    <property type="project" value="UniProtKB-SubCell"/>
</dbReference>
<dbReference type="GO" id="GO:0044718">
    <property type="term" value="P:siderophore transmembrane transport"/>
    <property type="evidence" value="ECO:0007669"/>
    <property type="project" value="TreeGrafter"/>
</dbReference>
<evidence type="ECO:0000259" key="13">
    <source>
        <dbReference type="Pfam" id="PF07715"/>
    </source>
</evidence>
<dbReference type="EMBL" id="JAAMRD010000006">
    <property type="protein sequence ID" value="MBA1304720.1"/>
    <property type="molecule type" value="Genomic_DNA"/>
</dbReference>
<comment type="caution">
    <text evidence="14">The sequence shown here is derived from an EMBL/GenBank/DDBJ whole genome shotgun (WGS) entry which is preliminary data.</text>
</comment>
<accession>A0AA40V5C4</accession>
<dbReference type="GO" id="GO:0015344">
    <property type="term" value="F:siderophore uptake transmembrane transporter activity"/>
    <property type="evidence" value="ECO:0007669"/>
    <property type="project" value="TreeGrafter"/>
</dbReference>
<keyword evidence="5 9" id="KW-0798">TonB box</keyword>
<evidence type="ECO:0000256" key="5">
    <source>
        <dbReference type="ARBA" id="ARBA00023077"/>
    </source>
</evidence>
<evidence type="ECO:0000256" key="11">
    <source>
        <dbReference type="SAM" id="SignalP"/>
    </source>
</evidence>
<dbReference type="InterPro" id="IPR037066">
    <property type="entry name" value="Plug_dom_sf"/>
</dbReference>
<evidence type="ECO:0000256" key="8">
    <source>
        <dbReference type="PROSITE-ProRule" id="PRU01360"/>
    </source>
</evidence>
<protein>
    <submittedName>
        <fullName evidence="14">TonB-dependent receptor</fullName>
    </submittedName>
</protein>
<keyword evidence="4 8" id="KW-0812">Transmembrane</keyword>
<evidence type="ECO:0000256" key="4">
    <source>
        <dbReference type="ARBA" id="ARBA00022692"/>
    </source>
</evidence>
<evidence type="ECO:0000256" key="7">
    <source>
        <dbReference type="ARBA" id="ARBA00023237"/>
    </source>
</evidence>
<evidence type="ECO:0000256" key="6">
    <source>
        <dbReference type="ARBA" id="ARBA00023136"/>
    </source>
</evidence>
<dbReference type="CDD" id="cd01347">
    <property type="entry name" value="ligand_gated_channel"/>
    <property type="match status" value="1"/>
</dbReference>